<evidence type="ECO:0000256" key="5">
    <source>
        <dbReference type="SAM" id="Phobius"/>
    </source>
</evidence>
<name>A0A1Y2BU79_9FUNG</name>
<gene>
    <name evidence="6" type="ORF">LY90DRAFT_661926</name>
</gene>
<protein>
    <submittedName>
        <fullName evidence="6">Zinc/iron permease</fullName>
    </submittedName>
</protein>
<dbReference type="Proteomes" id="UP000193920">
    <property type="component" value="Unassembled WGS sequence"/>
</dbReference>
<dbReference type="EMBL" id="MCOG01000137">
    <property type="protein sequence ID" value="ORY38306.1"/>
    <property type="molecule type" value="Genomic_DNA"/>
</dbReference>
<feature type="transmembrane region" description="Helical" evidence="5">
    <location>
        <begin position="200"/>
        <end position="219"/>
    </location>
</feature>
<evidence type="ECO:0000256" key="1">
    <source>
        <dbReference type="ARBA" id="ARBA00004141"/>
    </source>
</evidence>
<evidence type="ECO:0000313" key="6">
    <source>
        <dbReference type="EMBL" id="ORY38306.1"/>
    </source>
</evidence>
<evidence type="ECO:0000256" key="2">
    <source>
        <dbReference type="ARBA" id="ARBA00022692"/>
    </source>
</evidence>
<comment type="caution">
    <text evidence="6">The sequence shown here is derived from an EMBL/GenBank/DDBJ whole genome shotgun (WGS) entry which is preliminary data.</text>
</comment>
<feature type="transmembrane region" description="Helical" evidence="5">
    <location>
        <begin position="20"/>
        <end position="41"/>
    </location>
</feature>
<comment type="subcellular location">
    <subcellularLocation>
        <location evidence="1">Membrane</location>
        <topology evidence="1">Multi-pass membrane protein</topology>
    </subcellularLocation>
</comment>
<dbReference type="STRING" id="1754190.A0A1Y2BU79"/>
<dbReference type="InterPro" id="IPR003689">
    <property type="entry name" value="ZIP"/>
</dbReference>
<feature type="transmembrane region" description="Helical" evidence="5">
    <location>
        <begin position="94"/>
        <end position="116"/>
    </location>
</feature>
<accession>A0A1Y2BU79</accession>
<feature type="transmembrane region" description="Helical" evidence="5">
    <location>
        <begin position="225"/>
        <end position="247"/>
    </location>
</feature>
<dbReference type="OrthoDB" id="448280at2759"/>
<dbReference type="AlphaFoldDB" id="A0A1Y2BU79"/>
<dbReference type="PANTHER" id="PTHR11040:SF44">
    <property type="entry name" value="PROTEIN ZNTC-RELATED"/>
    <property type="match status" value="1"/>
</dbReference>
<reference evidence="6 7" key="1">
    <citation type="submission" date="2016-08" db="EMBL/GenBank/DDBJ databases">
        <title>A Parts List for Fungal Cellulosomes Revealed by Comparative Genomics.</title>
        <authorList>
            <consortium name="DOE Joint Genome Institute"/>
            <person name="Haitjema C.H."/>
            <person name="Gilmore S.P."/>
            <person name="Henske J.K."/>
            <person name="Solomon K.V."/>
            <person name="De Groot R."/>
            <person name="Kuo A."/>
            <person name="Mondo S.J."/>
            <person name="Salamov A.A."/>
            <person name="Labutti K."/>
            <person name="Zhao Z."/>
            <person name="Chiniquy J."/>
            <person name="Barry K."/>
            <person name="Brewer H.M."/>
            <person name="Purvine S.O."/>
            <person name="Wright A.T."/>
            <person name="Boxma B."/>
            <person name="Van Alen T."/>
            <person name="Hackstein J.H."/>
            <person name="Baker S.E."/>
            <person name="Grigoriev I.V."/>
            <person name="O'Malley M.A."/>
        </authorList>
    </citation>
    <scope>NUCLEOTIDE SEQUENCE [LARGE SCALE GENOMIC DNA]</scope>
    <source>
        <strain evidence="6 7">G1</strain>
    </source>
</reference>
<keyword evidence="3 5" id="KW-1133">Transmembrane helix</keyword>
<dbReference type="GO" id="GO:0005385">
    <property type="term" value="F:zinc ion transmembrane transporter activity"/>
    <property type="evidence" value="ECO:0007669"/>
    <property type="project" value="TreeGrafter"/>
</dbReference>
<dbReference type="GO" id="GO:0005886">
    <property type="term" value="C:plasma membrane"/>
    <property type="evidence" value="ECO:0007669"/>
    <property type="project" value="TreeGrafter"/>
</dbReference>
<feature type="transmembrane region" description="Helical" evidence="5">
    <location>
        <begin position="332"/>
        <end position="351"/>
    </location>
</feature>
<dbReference type="Pfam" id="PF02535">
    <property type="entry name" value="Zip"/>
    <property type="match status" value="1"/>
</dbReference>
<proteinExistence type="predicted"/>
<feature type="transmembrane region" description="Helical" evidence="5">
    <location>
        <begin position="259"/>
        <end position="282"/>
    </location>
</feature>
<organism evidence="6 7">
    <name type="scientific">Neocallimastix californiae</name>
    <dbReference type="NCBI Taxonomy" id="1754190"/>
    <lineage>
        <taxon>Eukaryota</taxon>
        <taxon>Fungi</taxon>
        <taxon>Fungi incertae sedis</taxon>
        <taxon>Chytridiomycota</taxon>
        <taxon>Chytridiomycota incertae sedis</taxon>
        <taxon>Neocallimastigomycetes</taxon>
        <taxon>Neocallimastigales</taxon>
        <taxon>Neocallimastigaceae</taxon>
        <taxon>Neocallimastix</taxon>
    </lineage>
</organism>
<feature type="transmembrane region" description="Helical" evidence="5">
    <location>
        <begin position="53"/>
        <end position="74"/>
    </location>
</feature>
<keyword evidence="4 5" id="KW-0472">Membrane</keyword>
<evidence type="ECO:0000256" key="4">
    <source>
        <dbReference type="ARBA" id="ARBA00023136"/>
    </source>
</evidence>
<evidence type="ECO:0000313" key="7">
    <source>
        <dbReference type="Proteomes" id="UP000193920"/>
    </source>
</evidence>
<sequence>MLNFKIYGTASNPKYGVLFHIYGLIFIILSSGIGTILPILLKNKSFFSVKSPLFNSLKMFGTGVIVTVAFVHMLSPADKMLSGDDAPEFFRENYDAFSGVFAVTGIIVAHGIQLLLKEFFKNQNKNHIHNEHNEYTSKTNIIVHNGSNSTESDSLLSSSGTVSYNYNTYSNNKDDYDEVNHEGCGHEALLLVSHKQMVSYLLEIGISLHSVLIGFAFGTNFDDDINYLLIALMIHQFFEGIALSTIFIEAKFKNMIAPILMVIFYSITMPLGGVGGLLIYSINSSNTTIMTSIQGILDSIAAGLLIYDSLVNILSHYTSSKHWDETGKYSKIVQIFSFYLGCVCMALIGIWA</sequence>
<keyword evidence="2 5" id="KW-0812">Transmembrane</keyword>
<evidence type="ECO:0000256" key="3">
    <source>
        <dbReference type="ARBA" id="ARBA00022989"/>
    </source>
</evidence>
<keyword evidence="7" id="KW-1185">Reference proteome</keyword>
<dbReference type="PANTHER" id="PTHR11040">
    <property type="entry name" value="ZINC/IRON TRANSPORTER"/>
    <property type="match status" value="1"/>
</dbReference>